<dbReference type="InterPro" id="IPR019727">
    <property type="entry name" value="ATP_synth_F0_fsu_mt_fun"/>
</dbReference>
<name>A0A9N9A1Z2_9GLOM</name>
<dbReference type="EMBL" id="CAJVPL010000615">
    <property type="protein sequence ID" value="CAG8514875.1"/>
    <property type="molecule type" value="Genomic_DNA"/>
</dbReference>
<comment type="caution">
    <text evidence="2">The sequence shown here is derived from an EMBL/GenBank/DDBJ whole genome shotgun (WGS) entry which is preliminary data.</text>
</comment>
<keyword evidence="3" id="KW-1185">Reference proteome</keyword>
<dbReference type="PANTHER" id="PTHR28161:SF1">
    <property type="entry name" value="ATP SYNTHASE SUBUNIT F, MITOCHONDRIAL"/>
    <property type="match status" value="1"/>
</dbReference>
<feature type="transmembrane region" description="Helical" evidence="1">
    <location>
        <begin position="70"/>
        <end position="88"/>
    </location>
</feature>
<dbReference type="OrthoDB" id="5561579at2759"/>
<gene>
    <name evidence="2" type="ORF">AGERDE_LOCUS4931</name>
</gene>
<dbReference type="AlphaFoldDB" id="A0A9N9A1Z2"/>
<organism evidence="2 3">
    <name type="scientific">Ambispora gerdemannii</name>
    <dbReference type="NCBI Taxonomy" id="144530"/>
    <lineage>
        <taxon>Eukaryota</taxon>
        <taxon>Fungi</taxon>
        <taxon>Fungi incertae sedis</taxon>
        <taxon>Mucoromycota</taxon>
        <taxon>Glomeromycotina</taxon>
        <taxon>Glomeromycetes</taxon>
        <taxon>Archaeosporales</taxon>
        <taxon>Ambisporaceae</taxon>
        <taxon>Ambispora</taxon>
    </lineage>
</organism>
<evidence type="ECO:0000313" key="3">
    <source>
        <dbReference type="Proteomes" id="UP000789831"/>
    </source>
</evidence>
<dbReference type="Pfam" id="PF10791">
    <property type="entry name" value="F1F0-ATPsyn_F"/>
    <property type="match status" value="1"/>
</dbReference>
<evidence type="ECO:0000256" key="1">
    <source>
        <dbReference type="SAM" id="Phobius"/>
    </source>
</evidence>
<keyword evidence="1" id="KW-1133">Transmembrane helix</keyword>
<reference evidence="2" key="1">
    <citation type="submission" date="2021-06" db="EMBL/GenBank/DDBJ databases">
        <authorList>
            <person name="Kallberg Y."/>
            <person name="Tangrot J."/>
            <person name="Rosling A."/>
        </authorList>
    </citation>
    <scope>NUCLEOTIDE SEQUENCE</scope>
    <source>
        <strain evidence="2">MT106</strain>
    </source>
</reference>
<dbReference type="GO" id="GO:0046933">
    <property type="term" value="F:proton-transporting ATP synthase activity, rotational mechanism"/>
    <property type="evidence" value="ECO:0007669"/>
    <property type="project" value="TreeGrafter"/>
</dbReference>
<keyword evidence="1" id="KW-0472">Membrane</keyword>
<accession>A0A9N9A1Z2</accession>
<protein>
    <submittedName>
        <fullName evidence="2">9165_t:CDS:1</fullName>
    </submittedName>
</protein>
<keyword evidence="1" id="KW-0812">Transmembrane</keyword>
<dbReference type="PANTHER" id="PTHR28161">
    <property type="entry name" value="ATP SYNTHASE SUBUNIT F, MITOCHONDRIAL"/>
    <property type="match status" value="1"/>
</dbReference>
<dbReference type="Proteomes" id="UP000789831">
    <property type="component" value="Unassembled WGS sequence"/>
</dbReference>
<sequence length="103" mass="11912">MNFIQIRRLTTKVPVPPVLSIEHVGTSVADAARINRLVNFYQKVPKGPRPIPEPKSLADRYRAKYIHTNSAMPLVHIITAILGIGYFLDYQFHLKHHKEKKYH</sequence>
<evidence type="ECO:0000313" key="2">
    <source>
        <dbReference type="EMBL" id="CAG8514875.1"/>
    </source>
</evidence>
<proteinExistence type="predicted"/>